<dbReference type="InterPro" id="IPR050987">
    <property type="entry name" value="AtrR-like"/>
</dbReference>
<dbReference type="Pfam" id="PF00172">
    <property type="entry name" value="Zn_clus"/>
    <property type="match status" value="1"/>
</dbReference>
<dbReference type="Proteomes" id="UP001152885">
    <property type="component" value="Unassembled WGS sequence"/>
</dbReference>
<organism evidence="6 7">
    <name type="scientific">Candida verbasci</name>
    <dbReference type="NCBI Taxonomy" id="1227364"/>
    <lineage>
        <taxon>Eukaryota</taxon>
        <taxon>Fungi</taxon>
        <taxon>Dikarya</taxon>
        <taxon>Ascomycota</taxon>
        <taxon>Saccharomycotina</taxon>
        <taxon>Pichiomycetes</taxon>
        <taxon>Debaryomycetaceae</taxon>
        <taxon>Candida/Lodderomyces clade</taxon>
        <taxon>Candida</taxon>
    </lineage>
</organism>
<dbReference type="InterPro" id="IPR001138">
    <property type="entry name" value="Zn2Cys6_DnaBD"/>
</dbReference>
<dbReference type="GO" id="GO:0008270">
    <property type="term" value="F:zinc ion binding"/>
    <property type="evidence" value="ECO:0007669"/>
    <property type="project" value="InterPro"/>
</dbReference>
<evidence type="ECO:0000313" key="6">
    <source>
        <dbReference type="EMBL" id="CAI5757907.1"/>
    </source>
</evidence>
<comment type="caution">
    <text evidence="6">The sequence shown here is derived from an EMBL/GenBank/DDBJ whole genome shotgun (WGS) entry which is preliminary data.</text>
</comment>
<dbReference type="AlphaFoldDB" id="A0A9W4TWJ7"/>
<comment type="subcellular location">
    <subcellularLocation>
        <location evidence="1">Nucleus</location>
    </subcellularLocation>
</comment>
<dbReference type="InterPro" id="IPR036864">
    <property type="entry name" value="Zn2-C6_fun-type_DNA-bd_sf"/>
</dbReference>
<gene>
    <name evidence="6" type="ORF">CANVERA_P2419</name>
</gene>
<dbReference type="GO" id="GO:0003677">
    <property type="term" value="F:DNA binding"/>
    <property type="evidence" value="ECO:0007669"/>
    <property type="project" value="UniProtKB-KW"/>
</dbReference>
<evidence type="ECO:0000256" key="2">
    <source>
        <dbReference type="ARBA" id="ARBA00022723"/>
    </source>
</evidence>
<dbReference type="CDD" id="cd12148">
    <property type="entry name" value="fungal_TF_MHR"/>
    <property type="match status" value="1"/>
</dbReference>
<dbReference type="PANTHER" id="PTHR46910:SF3">
    <property type="entry name" value="HALOTOLERANCE PROTEIN 9-RELATED"/>
    <property type="match status" value="1"/>
</dbReference>
<dbReference type="OrthoDB" id="189997at2759"/>
<name>A0A9W4TWJ7_9ASCO</name>
<dbReference type="SUPFAM" id="SSF57701">
    <property type="entry name" value="Zn2/Cys6 DNA-binding domain"/>
    <property type="match status" value="1"/>
</dbReference>
<keyword evidence="3" id="KW-0238">DNA-binding</keyword>
<dbReference type="CDD" id="cd00067">
    <property type="entry name" value="GAL4"/>
    <property type="match status" value="1"/>
</dbReference>
<evidence type="ECO:0000256" key="1">
    <source>
        <dbReference type="ARBA" id="ARBA00004123"/>
    </source>
</evidence>
<dbReference type="GO" id="GO:0000981">
    <property type="term" value="F:DNA-binding transcription factor activity, RNA polymerase II-specific"/>
    <property type="evidence" value="ECO:0007669"/>
    <property type="project" value="InterPro"/>
</dbReference>
<evidence type="ECO:0000313" key="7">
    <source>
        <dbReference type="Proteomes" id="UP001152885"/>
    </source>
</evidence>
<keyword evidence="4" id="KW-0539">Nucleus</keyword>
<dbReference type="Gene3D" id="4.10.240.10">
    <property type="entry name" value="Zn(2)-C6 fungal-type DNA-binding domain"/>
    <property type="match status" value="1"/>
</dbReference>
<dbReference type="GO" id="GO:0005634">
    <property type="term" value="C:nucleus"/>
    <property type="evidence" value="ECO:0007669"/>
    <property type="project" value="UniProtKB-SubCell"/>
</dbReference>
<keyword evidence="2" id="KW-0479">Metal-binding</keyword>
<feature type="domain" description="Zn(2)-C6 fungal-type" evidence="5">
    <location>
        <begin position="65"/>
        <end position="95"/>
    </location>
</feature>
<proteinExistence type="predicted"/>
<evidence type="ECO:0000259" key="5">
    <source>
        <dbReference type="PROSITE" id="PS50048"/>
    </source>
</evidence>
<accession>A0A9W4TWJ7</accession>
<sequence length="595" mass="68953">MDFCYKKSMGNGTITSKFRLSQPPTTIIPNQSNLRTIISEIEESKVEHSIKSPEIETKETHHPSNCNRCYKLKKKCSRTYPKCSHCQRTGVECEYVNRSKKRKKEIEGQVLQISKPDLKQGVTSHKLISVSSLLSDEPEPTKRKITKKRMPTAALASSARRAKQVDRNLIDRINYNSITTSSTTNLNEEFITLKAINISPIIFALNYFENYTFKYPFLNKDKYLQKLSKVDFAKESIVNLDLYLLLSIGCLLYDSKCGTNYYSEIFKEKSVLSIIDVLNFSFSEYNKDALKLLLLLTIFGINSMNGELVWNLIGMLNRAVIKFEIYKKGDDDDDETRRIFWSIHNLDKEYSLLSKKPSQFPNYKYITQGQIESPLYENENISLINHNITLCKFQDSILDLLLTNSNENLSKISGDVGKWSSTTTKEIRQKFIQQPDLQDLIPWLYFQSFYLQAELDSLSTTKSIRFSSQFIFYSFTLMILGSDKSEKPNYKISISSSLFWYAQLFNVLNYSINTFIHFLETEEEDNLRVKIVDFNSYLHQLLNILKYVSGRNQDKINQEINNLITNLDDLSIQLMSEDKNSILTTCKRISLYSVI</sequence>
<dbReference type="PROSITE" id="PS50048">
    <property type="entry name" value="ZN2_CY6_FUNGAL_2"/>
    <property type="match status" value="1"/>
</dbReference>
<evidence type="ECO:0000256" key="3">
    <source>
        <dbReference type="ARBA" id="ARBA00023125"/>
    </source>
</evidence>
<keyword evidence="7" id="KW-1185">Reference proteome</keyword>
<reference evidence="6" key="1">
    <citation type="submission" date="2022-12" db="EMBL/GenBank/DDBJ databases">
        <authorList>
            <person name="Brejova B."/>
        </authorList>
    </citation>
    <scope>NUCLEOTIDE SEQUENCE</scope>
</reference>
<evidence type="ECO:0000256" key="4">
    <source>
        <dbReference type="ARBA" id="ARBA00023242"/>
    </source>
</evidence>
<protein>
    <recommendedName>
        <fullName evidence="5">Zn(2)-C6 fungal-type domain-containing protein</fullName>
    </recommendedName>
</protein>
<dbReference type="EMBL" id="CANTUO010000002">
    <property type="protein sequence ID" value="CAI5757907.1"/>
    <property type="molecule type" value="Genomic_DNA"/>
</dbReference>
<dbReference type="PANTHER" id="PTHR46910">
    <property type="entry name" value="TRANSCRIPTION FACTOR PDR1"/>
    <property type="match status" value="1"/>
</dbReference>